<keyword evidence="1" id="KW-0812">Transmembrane</keyword>
<reference evidence="2 3" key="1">
    <citation type="submission" date="2019-12" db="EMBL/GenBank/DDBJ databases">
        <title>Paenibacillus sp. nov., an endophytic bacterium isolated from the stem of Dendrobium.</title>
        <authorList>
            <person name="Zhao R."/>
        </authorList>
    </citation>
    <scope>NUCLEOTIDE SEQUENCE [LARGE SCALE GENOMIC DNA]</scope>
    <source>
        <strain evidence="2 3">HJL G12</strain>
    </source>
</reference>
<feature type="transmembrane region" description="Helical" evidence="1">
    <location>
        <begin position="30"/>
        <end position="46"/>
    </location>
</feature>
<dbReference type="AlphaFoldDB" id="A0A7X3IL90"/>
<sequence length="187" mass="20808">MAAAWLLIIPLLSGISHLDPAASAVVLEKFTALTGIILMTPLFLPEQNRDIRDLMDSKATPQTGVQYIRLLLASLTIVVMVWGMVTVMQAMDSHFPAARYIFGTFASAFFLGSIGFAAYGLCNQLAIGYMVPLAYYLTNMFTGSKYVQYFYLFSLGNGSFDEKYWLFAGGVILIVLTLAFKEIQRRR</sequence>
<evidence type="ECO:0000256" key="1">
    <source>
        <dbReference type="SAM" id="Phobius"/>
    </source>
</evidence>
<keyword evidence="1" id="KW-1133">Transmembrane helix</keyword>
<evidence type="ECO:0000313" key="3">
    <source>
        <dbReference type="Proteomes" id="UP000460318"/>
    </source>
</evidence>
<gene>
    <name evidence="2" type="ORF">GRF59_20570</name>
</gene>
<keyword evidence="1" id="KW-0472">Membrane</keyword>
<feature type="transmembrane region" description="Helical" evidence="1">
    <location>
        <begin position="164"/>
        <end position="180"/>
    </location>
</feature>
<accession>A0A7X3IL90</accession>
<organism evidence="2 3">
    <name type="scientific">Paenibacillus dendrobii</name>
    <dbReference type="NCBI Taxonomy" id="2691084"/>
    <lineage>
        <taxon>Bacteria</taxon>
        <taxon>Bacillati</taxon>
        <taxon>Bacillota</taxon>
        <taxon>Bacilli</taxon>
        <taxon>Bacillales</taxon>
        <taxon>Paenibacillaceae</taxon>
        <taxon>Paenibacillus</taxon>
    </lineage>
</organism>
<feature type="transmembrane region" description="Helical" evidence="1">
    <location>
        <begin position="100"/>
        <end position="121"/>
    </location>
</feature>
<name>A0A7X3IL90_9BACL</name>
<protein>
    <submittedName>
        <fullName evidence="2">ABC transporter permease</fullName>
    </submittedName>
</protein>
<evidence type="ECO:0000313" key="2">
    <source>
        <dbReference type="EMBL" id="MWV46017.1"/>
    </source>
</evidence>
<dbReference type="RefSeq" id="WP_160499591.1">
    <property type="nucleotide sequence ID" value="NZ_WUBI01000003.1"/>
</dbReference>
<dbReference type="EMBL" id="WUBI01000003">
    <property type="protein sequence ID" value="MWV46017.1"/>
    <property type="molecule type" value="Genomic_DNA"/>
</dbReference>
<keyword evidence="3" id="KW-1185">Reference proteome</keyword>
<proteinExistence type="predicted"/>
<dbReference type="Proteomes" id="UP000460318">
    <property type="component" value="Unassembled WGS sequence"/>
</dbReference>
<comment type="caution">
    <text evidence="2">The sequence shown here is derived from an EMBL/GenBank/DDBJ whole genome shotgun (WGS) entry which is preliminary data.</text>
</comment>
<feature type="transmembrane region" description="Helical" evidence="1">
    <location>
        <begin position="67"/>
        <end position="88"/>
    </location>
</feature>